<keyword evidence="3" id="KW-0808">Transferase</keyword>
<dbReference type="eggNOG" id="COG3594">
    <property type="taxonomic scope" value="Bacteria"/>
</dbReference>
<keyword evidence="1" id="KW-1133">Transmembrane helix</keyword>
<proteinExistence type="predicted"/>
<dbReference type="PANTHER" id="PTHR37312">
    <property type="entry name" value="MEMBRANE-BOUND ACYLTRANSFERASE YKRP-RELATED"/>
    <property type="match status" value="1"/>
</dbReference>
<keyword evidence="1" id="KW-0472">Membrane</keyword>
<dbReference type="InterPro" id="IPR002656">
    <property type="entry name" value="Acyl_transf_3_dom"/>
</dbReference>
<evidence type="ECO:0000313" key="4">
    <source>
        <dbReference type="Proteomes" id="UP000000552"/>
    </source>
</evidence>
<feature type="transmembrane region" description="Helical" evidence="1">
    <location>
        <begin position="204"/>
        <end position="222"/>
    </location>
</feature>
<feature type="domain" description="Acyltransferase 3" evidence="2">
    <location>
        <begin position="5"/>
        <end position="305"/>
    </location>
</feature>
<dbReference type="PANTHER" id="PTHR37312:SF1">
    <property type="entry name" value="MEMBRANE-BOUND ACYLTRANSFERASE YKRP-RELATED"/>
    <property type="match status" value="1"/>
</dbReference>
<feature type="transmembrane region" description="Helical" evidence="1">
    <location>
        <begin position="152"/>
        <end position="170"/>
    </location>
</feature>
<feature type="transmembrane region" description="Helical" evidence="1">
    <location>
        <begin position="36"/>
        <end position="57"/>
    </location>
</feature>
<feature type="transmembrane region" description="Helical" evidence="1">
    <location>
        <begin position="69"/>
        <end position="89"/>
    </location>
</feature>
<dbReference type="HOGENOM" id="CLU_408749_0_0_5"/>
<dbReference type="EMBL" id="BA000012">
    <property type="protein sequence ID" value="BAB48435.1"/>
    <property type="molecule type" value="Genomic_DNA"/>
</dbReference>
<dbReference type="KEGG" id="mlo:mlr0961"/>
<feature type="transmembrane region" description="Helical" evidence="1">
    <location>
        <begin position="298"/>
        <end position="316"/>
    </location>
</feature>
<sequence>MAVRNIWLDAAKGVGILLVVAAHVAGEGPQQRDIIFANAVFLFHMPLFFVISGYVYKPRDRQQLFWKKSASLAVPYISFLMVLTIAVVARRMLLGDPPAHWELRAMAINEILGGMRLGRDFGVFWFVTCLFFTQLIYNDVARWAKNPGSRRMLAFVGFSMISGYLIQAVLPLNQSPWALAAVPMALCCFWFGDLLRTFQFSRRIRWTFIAAVMALALIAWTSGADIQFNMKYSIFGPPVVGLLIALGLSLAVLDLVREAAKIEKLAAPVAKLGEASLVIMFLHQFFQFSFRDFGITNELVIMLAAVSGPLLIYQFLRRSALLAPWFLGTGDGAPGRLINWLRNGLGWRIRNYREWLFELAKPYVAHLLIAVRWPLRRKGRPHGLPSDLVVSLTSYPARFPTLHLTLRCLLSQTIAPDRVILWVTLEDAKHLPKSVNELKLHGLEIRFCKDIRSYKKIVPALLAFPAAYIVTADDDVYYSKRWLEQLVEKAGERTVVCHRGHAVALNERGRIEPYSEWSFDVAGQSEMLFPTGVGGVLYGPKSLSPEATDEETFTSLCPQGDDIWLFWMGRRAGSTYVKTLNHWTELSWRGSQTSALHLTNVGTGRNDEQIRKITERYGLPAFAPLSSDKIRRLPFTAEEMIARIQKALDAKGLLTAEESRSLWTKASQTKPD</sequence>
<dbReference type="RefSeq" id="WP_010909789.1">
    <property type="nucleotide sequence ID" value="NC_002678.2"/>
</dbReference>
<evidence type="ECO:0000256" key="1">
    <source>
        <dbReference type="SAM" id="Phobius"/>
    </source>
</evidence>
<keyword evidence="1" id="KW-0812">Transmembrane</keyword>
<evidence type="ECO:0000313" key="3">
    <source>
        <dbReference type="EMBL" id="BAB48435.1"/>
    </source>
</evidence>
<dbReference type="Pfam" id="PF01757">
    <property type="entry name" value="Acyl_transf_3"/>
    <property type="match status" value="1"/>
</dbReference>
<reference evidence="3 4" key="1">
    <citation type="journal article" date="2000" name="DNA Res.">
        <title>Complete genome structure of the nitrogen-fixing symbiotic bacterium Mesorhizobium loti.</title>
        <authorList>
            <person name="Kaneko T."/>
            <person name="Nakamura Y."/>
            <person name="Sato S."/>
            <person name="Asamizu E."/>
            <person name="Kato T."/>
            <person name="Sasamoto S."/>
            <person name="Watanabe A."/>
            <person name="Idesawa K."/>
            <person name="Ishikawa A."/>
            <person name="Kawashima K."/>
            <person name="Kimura T."/>
            <person name="Kishida Y."/>
            <person name="Kiyokawa C."/>
            <person name="Kohara M."/>
            <person name="Matsumoto M."/>
            <person name="Matsuno A."/>
            <person name="Mochizuki Y."/>
            <person name="Nakayama S."/>
            <person name="Nakazaki N."/>
            <person name="Shimpo S."/>
            <person name="Sugimoto M."/>
            <person name="Takeuchi C."/>
            <person name="Yamada M."/>
            <person name="Tabata S."/>
        </authorList>
    </citation>
    <scope>NUCLEOTIDE SEQUENCE [LARGE SCALE GENOMIC DNA]</scope>
    <source>
        <strain evidence="4">LMG 29417 / CECT 9101 / MAFF 303099</strain>
    </source>
</reference>
<dbReference type="GO" id="GO:0016747">
    <property type="term" value="F:acyltransferase activity, transferring groups other than amino-acyl groups"/>
    <property type="evidence" value="ECO:0007669"/>
    <property type="project" value="InterPro"/>
</dbReference>
<feature type="transmembrane region" description="Helical" evidence="1">
    <location>
        <begin position="122"/>
        <end position="140"/>
    </location>
</feature>
<dbReference type="SUPFAM" id="SSF53448">
    <property type="entry name" value="Nucleotide-diphospho-sugar transferases"/>
    <property type="match status" value="1"/>
</dbReference>
<accession>Q98LM8</accession>
<dbReference type="eggNOG" id="COG0463">
    <property type="taxonomic scope" value="Bacteria"/>
</dbReference>
<name>Q98LM8_RHILO</name>
<dbReference type="InterPro" id="IPR052734">
    <property type="entry name" value="Nod_factor_acetyltransferase"/>
</dbReference>
<feature type="transmembrane region" description="Helical" evidence="1">
    <location>
        <begin position="234"/>
        <end position="253"/>
    </location>
</feature>
<gene>
    <name evidence="3" type="ordered locus">mlr0961</name>
</gene>
<protein>
    <submittedName>
        <fullName evidence="3">Probable glycosyltransferase</fullName>
    </submittedName>
</protein>
<organism evidence="3 4">
    <name type="scientific">Mesorhizobium japonicum (strain LMG 29417 / CECT 9101 / MAFF 303099)</name>
    <name type="common">Mesorhizobium loti (strain MAFF 303099)</name>
    <dbReference type="NCBI Taxonomy" id="266835"/>
    <lineage>
        <taxon>Bacteria</taxon>
        <taxon>Pseudomonadati</taxon>
        <taxon>Pseudomonadota</taxon>
        <taxon>Alphaproteobacteria</taxon>
        <taxon>Hyphomicrobiales</taxon>
        <taxon>Phyllobacteriaceae</taxon>
        <taxon>Mesorhizobium</taxon>
    </lineage>
</organism>
<dbReference type="InterPro" id="IPR029044">
    <property type="entry name" value="Nucleotide-diphossugar_trans"/>
</dbReference>
<dbReference type="AlphaFoldDB" id="Q98LM8"/>
<evidence type="ECO:0000259" key="2">
    <source>
        <dbReference type="Pfam" id="PF01757"/>
    </source>
</evidence>
<feature type="transmembrane region" description="Helical" evidence="1">
    <location>
        <begin position="176"/>
        <end position="192"/>
    </location>
</feature>
<dbReference type="Proteomes" id="UP000000552">
    <property type="component" value="Chromosome"/>
</dbReference>